<feature type="transmembrane region" description="Helical" evidence="1">
    <location>
        <begin position="49"/>
        <end position="68"/>
    </location>
</feature>
<feature type="transmembrane region" description="Helical" evidence="1">
    <location>
        <begin position="20"/>
        <end position="43"/>
    </location>
</feature>
<accession>A0AAE6R5T5</accession>
<evidence type="ECO:0000313" key="2">
    <source>
        <dbReference type="EMBL" id="QGZ27205.1"/>
    </source>
</evidence>
<keyword evidence="1" id="KW-0472">Membrane</keyword>
<name>A0AAE6R5T5_9STRE</name>
<sequence>MFYNISKKFSRMSIDSIQNYNFRIKLLVFLLTIIYVIGVLFLLKRDMIFAFWLLTIILVLFLIYYVLIASAITKGVYMILTDDLSPVRYLKALDKISSYKQGGLGSNSYNLKIFYNLNRAIGLIAKGDFLEALDCLKNIDTSRFNKYQKKRYYSDYLLLKFTALLLSEQSYYLQDFTSKIEKLRINFDDTTLGEQQLKMIEALDSITSKKEVNYYFEAAEAKSRYSSMMNNFFKAKNQLLLLDAEGAKKTFQQIANENPELFYVREAKKYLEELENQ</sequence>
<dbReference type="RefSeq" id="WP_158913776.1">
    <property type="nucleotide sequence ID" value="NZ_CP046875.1"/>
</dbReference>
<organism evidence="2 3">
    <name type="scientific">Streptococcus ruminicola</name>
    <dbReference type="NCBI Taxonomy" id="2686210"/>
    <lineage>
        <taxon>Bacteria</taxon>
        <taxon>Bacillati</taxon>
        <taxon>Bacillota</taxon>
        <taxon>Bacilli</taxon>
        <taxon>Lactobacillales</taxon>
        <taxon>Streptococcaceae</taxon>
        <taxon>Streptococcus</taxon>
    </lineage>
</organism>
<evidence type="ECO:0000313" key="3">
    <source>
        <dbReference type="Proteomes" id="UP000433223"/>
    </source>
</evidence>
<dbReference type="Proteomes" id="UP000433223">
    <property type="component" value="Chromosome"/>
</dbReference>
<keyword evidence="1" id="KW-1133">Transmembrane helix</keyword>
<keyword evidence="1" id="KW-0812">Transmembrane</keyword>
<dbReference type="EMBL" id="CP046875">
    <property type="protein sequence ID" value="QGZ27205.1"/>
    <property type="molecule type" value="Genomic_DNA"/>
</dbReference>
<reference evidence="2 3" key="1">
    <citation type="submission" date="2019-12" db="EMBL/GenBank/DDBJ databases">
        <title>Complete genome sequence of Streptococcus lutetiensis CNU 77-61 isolated from Capra aegagrus hircus.</title>
        <authorList>
            <person name="Park S.Y."/>
            <person name="Kim J.H."/>
            <person name="Seo S.W."/>
        </authorList>
    </citation>
    <scope>NUCLEOTIDE SEQUENCE [LARGE SCALE GENOMIC DNA]</scope>
    <source>
        <strain evidence="2 3">CNU_77-61</strain>
    </source>
</reference>
<protein>
    <submittedName>
        <fullName evidence="2">Uncharacterized protein</fullName>
    </submittedName>
</protein>
<keyword evidence="3" id="KW-1185">Reference proteome</keyword>
<evidence type="ECO:0000256" key="1">
    <source>
        <dbReference type="SAM" id="Phobius"/>
    </source>
</evidence>
<dbReference type="AlphaFoldDB" id="A0AAE6R5T5"/>
<gene>
    <name evidence="2" type="ORF">GP482_03185</name>
</gene>
<proteinExistence type="predicted"/>